<comment type="subcellular location">
    <subcellularLocation>
        <location evidence="1">Cell membrane</location>
        <topology evidence="1">Multi-pass membrane protein</topology>
    </subcellularLocation>
</comment>
<dbReference type="CDD" id="cd06580">
    <property type="entry name" value="TM_PBP1_transp_TpRbsC_like"/>
    <property type="match status" value="1"/>
</dbReference>
<gene>
    <name evidence="7" type="ordered locus">Cwoe_0638</name>
</gene>
<evidence type="ECO:0000256" key="5">
    <source>
        <dbReference type="ARBA" id="ARBA00023136"/>
    </source>
</evidence>
<protein>
    <submittedName>
        <fullName evidence="7">Inner-membrane translocator</fullName>
    </submittedName>
</protein>
<dbReference type="GO" id="GO:0005886">
    <property type="term" value="C:plasma membrane"/>
    <property type="evidence" value="ECO:0007669"/>
    <property type="project" value="UniProtKB-SubCell"/>
</dbReference>
<dbReference type="HOGENOM" id="CLU_040769_1_3_11"/>
<proteinExistence type="predicted"/>
<dbReference type="PANTHER" id="PTHR43370">
    <property type="entry name" value="SUGAR ABC TRANSPORTER INTEGRAL MEMBRANE PROTEIN-RELATED"/>
    <property type="match status" value="1"/>
</dbReference>
<reference evidence="8" key="2">
    <citation type="submission" date="2010-01" db="EMBL/GenBank/DDBJ databases">
        <title>The complete genome of Conexibacter woesei DSM 14684.</title>
        <authorList>
            <consortium name="US DOE Joint Genome Institute (JGI-PGF)"/>
            <person name="Lucas S."/>
            <person name="Copeland A."/>
            <person name="Lapidus A."/>
            <person name="Glavina del Rio T."/>
            <person name="Dalin E."/>
            <person name="Tice H."/>
            <person name="Bruce D."/>
            <person name="Goodwin L."/>
            <person name="Pitluck S."/>
            <person name="Kyrpides N."/>
            <person name="Mavromatis K."/>
            <person name="Ivanova N."/>
            <person name="Mikhailova N."/>
            <person name="Chertkov O."/>
            <person name="Brettin T."/>
            <person name="Detter J.C."/>
            <person name="Han C."/>
            <person name="Larimer F."/>
            <person name="Land M."/>
            <person name="Hauser L."/>
            <person name="Markowitz V."/>
            <person name="Cheng J.-F."/>
            <person name="Hugenholtz P."/>
            <person name="Woyke T."/>
            <person name="Wu D."/>
            <person name="Pukall R."/>
            <person name="Steenblock K."/>
            <person name="Schneider S."/>
            <person name="Klenk H.-P."/>
            <person name="Eisen J.A."/>
        </authorList>
    </citation>
    <scope>NUCLEOTIDE SEQUENCE [LARGE SCALE GENOMIC DNA]</scope>
    <source>
        <strain evidence="8">DSM 14684 / CIP 108061 / JCM 11494 / NBRC 100937 / ID131577</strain>
    </source>
</reference>
<dbReference type="OrthoDB" id="9792579at2"/>
<feature type="transmembrane region" description="Helical" evidence="6">
    <location>
        <begin position="56"/>
        <end position="77"/>
    </location>
</feature>
<dbReference type="STRING" id="469383.Cwoe_0638"/>
<dbReference type="GO" id="GO:0022857">
    <property type="term" value="F:transmembrane transporter activity"/>
    <property type="evidence" value="ECO:0007669"/>
    <property type="project" value="InterPro"/>
</dbReference>
<keyword evidence="5 6" id="KW-0472">Membrane</keyword>
<dbReference type="Pfam" id="PF02653">
    <property type="entry name" value="BPD_transp_2"/>
    <property type="match status" value="1"/>
</dbReference>
<accession>D3F9A6</accession>
<evidence type="ECO:0000313" key="8">
    <source>
        <dbReference type="Proteomes" id="UP000008229"/>
    </source>
</evidence>
<name>D3F9A6_CONWI</name>
<sequence length="299" mass="31436">MFVHDVLQDATPFILAAMGGLVAERAGIINIGLEGIMLVGALAAMLLAHYTHSPLAGVAGAVLIGMMFVSIMGVFHLHFGADMILAGFALNLLATGGTVYVLWLITGETGNALSLESYPLGDITLPVVDGIPVLKGLSQQSPIVYLALLSLPFTAWLLYRTRSGIHMRAVGESEDAVIEAGLNPRALRWRALLLSGGFCALAGAQLSMSTTTTFVRDMTAGRGFIALGAVYLGAKHPVGTFIAALIFGVFEALAITLQIHTQVPTDLVLMLPYVATVAALVVDGLRRRRARNALTAVSA</sequence>
<evidence type="ECO:0000256" key="4">
    <source>
        <dbReference type="ARBA" id="ARBA00022989"/>
    </source>
</evidence>
<feature type="transmembrane region" description="Helical" evidence="6">
    <location>
        <begin position="142"/>
        <end position="159"/>
    </location>
</feature>
<keyword evidence="3 6" id="KW-0812">Transmembrane</keyword>
<dbReference type="RefSeq" id="WP_012932126.1">
    <property type="nucleotide sequence ID" value="NC_013739.1"/>
</dbReference>
<dbReference type="Proteomes" id="UP000008229">
    <property type="component" value="Chromosome"/>
</dbReference>
<keyword evidence="8" id="KW-1185">Reference proteome</keyword>
<keyword evidence="4 6" id="KW-1133">Transmembrane helix</keyword>
<feature type="transmembrane region" description="Helical" evidence="6">
    <location>
        <begin position="267"/>
        <end position="285"/>
    </location>
</feature>
<evidence type="ECO:0000313" key="7">
    <source>
        <dbReference type="EMBL" id="ADB49073.1"/>
    </source>
</evidence>
<feature type="transmembrane region" description="Helical" evidence="6">
    <location>
        <begin position="28"/>
        <end position="50"/>
    </location>
</feature>
<feature type="transmembrane region" description="Helical" evidence="6">
    <location>
        <begin position="84"/>
        <end position="105"/>
    </location>
</feature>
<evidence type="ECO:0000256" key="1">
    <source>
        <dbReference type="ARBA" id="ARBA00004651"/>
    </source>
</evidence>
<dbReference type="InterPro" id="IPR001851">
    <property type="entry name" value="ABC_transp_permease"/>
</dbReference>
<evidence type="ECO:0000256" key="3">
    <source>
        <dbReference type="ARBA" id="ARBA00022692"/>
    </source>
</evidence>
<dbReference type="PANTHER" id="PTHR43370:SF1">
    <property type="entry name" value="GUANOSINE ABC TRANSPORTER PERMEASE PROTEIN NUPQ"/>
    <property type="match status" value="1"/>
</dbReference>
<evidence type="ECO:0000256" key="2">
    <source>
        <dbReference type="ARBA" id="ARBA00022475"/>
    </source>
</evidence>
<dbReference type="eggNOG" id="COG1079">
    <property type="taxonomic scope" value="Bacteria"/>
</dbReference>
<evidence type="ECO:0000256" key="6">
    <source>
        <dbReference type="SAM" id="Phobius"/>
    </source>
</evidence>
<organism evidence="7 8">
    <name type="scientific">Conexibacter woesei (strain DSM 14684 / CCUG 47730 / CIP 108061 / JCM 11494 / NBRC 100937 / ID131577)</name>
    <dbReference type="NCBI Taxonomy" id="469383"/>
    <lineage>
        <taxon>Bacteria</taxon>
        <taxon>Bacillati</taxon>
        <taxon>Actinomycetota</taxon>
        <taxon>Thermoleophilia</taxon>
        <taxon>Solirubrobacterales</taxon>
        <taxon>Conexibacteraceae</taxon>
        <taxon>Conexibacter</taxon>
    </lineage>
</organism>
<reference evidence="7 8" key="1">
    <citation type="journal article" date="2010" name="Stand. Genomic Sci.">
        <title>Complete genome sequence of Conexibacter woesei type strain (ID131577).</title>
        <authorList>
            <person name="Pukall R."/>
            <person name="Lapidus A."/>
            <person name="Glavina Del Rio T."/>
            <person name="Copeland A."/>
            <person name="Tice H."/>
            <person name="Cheng J.-F."/>
            <person name="Lucas S."/>
            <person name="Chen F."/>
            <person name="Nolan M."/>
            <person name="Bruce D."/>
            <person name="Goodwin L."/>
            <person name="Pitluck S."/>
            <person name="Mavromatis K."/>
            <person name="Ivanova N."/>
            <person name="Ovchinnikova G."/>
            <person name="Pati A."/>
            <person name="Chen A."/>
            <person name="Palaniappan K."/>
            <person name="Land M."/>
            <person name="Hauser L."/>
            <person name="Chang Y.-J."/>
            <person name="Jeffries C.D."/>
            <person name="Chain P."/>
            <person name="Meincke L."/>
            <person name="Sims D."/>
            <person name="Brettin T."/>
            <person name="Detter J.C."/>
            <person name="Rohde M."/>
            <person name="Goeker M."/>
            <person name="Bristow J."/>
            <person name="Eisen J.A."/>
            <person name="Markowitz V."/>
            <person name="Kyrpides N.C."/>
            <person name="Klenk H.-P."/>
            <person name="Hugenholtz P."/>
        </authorList>
    </citation>
    <scope>NUCLEOTIDE SEQUENCE [LARGE SCALE GENOMIC DNA]</scope>
    <source>
        <strain evidence="8">DSM 14684 / CIP 108061 / JCM 11494 / NBRC 100937 / ID131577</strain>
    </source>
</reference>
<dbReference type="AlphaFoldDB" id="D3F9A6"/>
<dbReference type="EMBL" id="CP001854">
    <property type="protein sequence ID" value="ADB49073.1"/>
    <property type="molecule type" value="Genomic_DNA"/>
</dbReference>
<dbReference type="KEGG" id="cwo:Cwoe_0638"/>
<keyword evidence="2" id="KW-1003">Cell membrane</keyword>